<gene>
    <name evidence="1" type="ORF">CNX70_22010</name>
</gene>
<proteinExistence type="predicted"/>
<dbReference type="EMBL" id="CP023422">
    <property type="protein sequence ID" value="ATD62523.1"/>
    <property type="molecule type" value="Genomic_DNA"/>
</dbReference>
<evidence type="ECO:0000313" key="1">
    <source>
        <dbReference type="EMBL" id="ATD62523.1"/>
    </source>
</evidence>
<sequence>MMQAKRRYFEGFPPGALDGSEPTLQFGGGSLGFGGDRADVMVSFGDKVRRVPAERALFHLDRFIESSRARLVLMAGCHYGVTLDREAAVEPLYDMFNSEGTRLLAGVELDTAHQIRDEHQAEPDVYPEWQGEITLRLIRGAYLDKRAPTK</sequence>
<reference evidence="1 2" key="1">
    <citation type="submission" date="2017-09" db="EMBL/GenBank/DDBJ databases">
        <title>Complete genome sequence of Janthinobacterium svalbardensis PAMC 27463.</title>
        <authorList>
            <person name="Cho Y.-J."/>
            <person name="Cho A."/>
            <person name="Kim O.-S."/>
            <person name="Lee J.-I."/>
        </authorList>
    </citation>
    <scope>NUCLEOTIDE SEQUENCE [LARGE SCALE GENOMIC DNA]</scope>
    <source>
        <strain evidence="1 2">PAMC 27463</strain>
    </source>
</reference>
<dbReference type="AlphaFoldDB" id="A0A290X079"/>
<keyword evidence="2" id="KW-1185">Reference proteome</keyword>
<dbReference type="KEGG" id="jsv:CNX70_22010"/>
<protein>
    <submittedName>
        <fullName evidence="1">Uncharacterized protein</fullName>
    </submittedName>
</protein>
<accession>A0A290X079</accession>
<evidence type="ECO:0000313" key="2">
    <source>
        <dbReference type="Proteomes" id="UP000218437"/>
    </source>
</evidence>
<dbReference type="RefSeq" id="WP_096237109.1">
    <property type="nucleotide sequence ID" value="NZ_CP023422.1"/>
</dbReference>
<dbReference type="Proteomes" id="UP000218437">
    <property type="component" value="Chromosome"/>
</dbReference>
<organism evidence="1 2">
    <name type="scientific">Janthinobacterium svalbardensis</name>
    <dbReference type="NCBI Taxonomy" id="368607"/>
    <lineage>
        <taxon>Bacteria</taxon>
        <taxon>Pseudomonadati</taxon>
        <taxon>Pseudomonadota</taxon>
        <taxon>Betaproteobacteria</taxon>
        <taxon>Burkholderiales</taxon>
        <taxon>Oxalobacteraceae</taxon>
        <taxon>Janthinobacterium</taxon>
    </lineage>
</organism>
<name>A0A290X079_9BURK</name>